<dbReference type="EMBL" id="JACCFL010000001">
    <property type="protein sequence ID" value="NYJ23479.1"/>
    <property type="molecule type" value="Genomic_DNA"/>
</dbReference>
<evidence type="ECO:0000313" key="1">
    <source>
        <dbReference type="EMBL" id="NYJ23479.1"/>
    </source>
</evidence>
<accession>A0A853CT13</accession>
<evidence type="ECO:0000313" key="2">
    <source>
        <dbReference type="Proteomes" id="UP000578352"/>
    </source>
</evidence>
<reference evidence="1 2" key="1">
    <citation type="submission" date="2020-07" db="EMBL/GenBank/DDBJ databases">
        <title>Sequencing the genomes of 1000 actinobacteria strains.</title>
        <authorList>
            <person name="Klenk H.-P."/>
        </authorList>
    </citation>
    <scope>NUCLEOTIDE SEQUENCE [LARGE SCALE GENOMIC DNA]</scope>
    <source>
        <strain evidence="1 2">DSM 15165</strain>
    </source>
</reference>
<dbReference type="AlphaFoldDB" id="A0A853CT13"/>
<organism evidence="1 2">
    <name type="scientific">Leifsonia shinshuensis</name>
    <dbReference type="NCBI Taxonomy" id="150026"/>
    <lineage>
        <taxon>Bacteria</taxon>
        <taxon>Bacillati</taxon>
        <taxon>Actinomycetota</taxon>
        <taxon>Actinomycetes</taxon>
        <taxon>Micrococcales</taxon>
        <taxon>Microbacteriaceae</taxon>
        <taxon>Leifsonia</taxon>
    </lineage>
</organism>
<protein>
    <submittedName>
        <fullName evidence="1">Uncharacterized protein</fullName>
    </submittedName>
</protein>
<dbReference type="Proteomes" id="UP000578352">
    <property type="component" value="Unassembled WGS sequence"/>
</dbReference>
<comment type="caution">
    <text evidence="1">The sequence shown here is derived from an EMBL/GenBank/DDBJ whole genome shotgun (WGS) entry which is preliminary data.</text>
</comment>
<name>A0A853CT13_9MICO</name>
<gene>
    <name evidence="1" type="ORF">HNR13_001766</name>
</gene>
<dbReference type="RefSeq" id="WP_179605399.1">
    <property type="nucleotide sequence ID" value="NZ_BAABEH010000001.1"/>
</dbReference>
<proteinExistence type="predicted"/>
<sequence length="191" mass="20930">MQNSTLIDLRAELLKQAFNDTEPEDYPEQTYRRLQSTDPDLSVYAWSDRGGESGTWEVYADLGDVEDAAAARKAAQSLALVANQVRILNAHGRVFEVDADNSRTNPVAGGQVYLYRQEGKVRAHAAETMPHLDHLTPGAGWGSGDTRYDCNLIGRFDVLDAELSGTSLRLLVADVHQPDNTPIVTDEGEDG</sequence>